<keyword evidence="2" id="KW-1185">Reference proteome</keyword>
<reference evidence="1 2" key="1">
    <citation type="submission" date="2020-08" db="EMBL/GenBank/DDBJ databases">
        <title>Genome sequence of Pedobacter roseus KACC 11594T.</title>
        <authorList>
            <person name="Hyun D.-W."/>
            <person name="Bae J.-W."/>
        </authorList>
    </citation>
    <scope>NUCLEOTIDE SEQUENCE [LARGE SCALE GENOMIC DNA]</scope>
    <source>
        <strain evidence="1 2">KACC 11594</strain>
    </source>
</reference>
<evidence type="ECO:0000313" key="2">
    <source>
        <dbReference type="Proteomes" id="UP000515806"/>
    </source>
</evidence>
<dbReference type="PROSITE" id="PS51257">
    <property type="entry name" value="PROKAR_LIPOPROTEIN"/>
    <property type="match status" value="1"/>
</dbReference>
<organism evidence="1 2">
    <name type="scientific">Pedobacter roseus</name>
    <dbReference type="NCBI Taxonomy" id="336820"/>
    <lineage>
        <taxon>Bacteria</taxon>
        <taxon>Pseudomonadati</taxon>
        <taxon>Bacteroidota</taxon>
        <taxon>Sphingobacteriia</taxon>
        <taxon>Sphingobacteriales</taxon>
        <taxon>Sphingobacteriaceae</taxon>
        <taxon>Pedobacter</taxon>
    </lineage>
</organism>
<dbReference type="AlphaFoldDB" id="A0A7G9QHG7"/>
<accession>A0A7G9QHG7</accession>
<gene>
    <name evidence="1" type="ORF">H9L23_01355</name>
</gene>
<sequence>MKKQILGVFMALSILTACKKEKPDEIPGNRETAKVAFEIISESNFNYSLLGQHPGPNTLVYSSVDGKTMEPTFSLLTSIDRWSTVITAKDIKKGDRVRMFGSIMVESSGKKVVSRIYVDDKVVTESSNTASSSPYGGEAKIDLSYTF</sequence>
<protein>
    <submittedName>
        <fullName evidence="1">Uncharacterized protein</fullName>
    </submittedName>
</protein>
<name>A0A7G9QHG7_9SPHI</name>
<dbReference type="Proteomes" id="UP000515806">
    <property type="component" value="Chromosome"/>
</dbReference>
<dbReference type="RefSeq" id="WP_187593295.1">
    <property type="nucleotide sequence ID" value="NZ_CP060723.1"/>
</dbReference>
<evidence type="ECO:0000313" key="1">
    <source>
        <dbReference type="EMBL" id="QNN42792.1"/>
    </source>
</evidence>
<dbReference type="EMBL" id="CP060723">
    <property type="protein sequence ID" value="QNN42792.1"/>
    <property type="molecule type" value="Genomic_DNA"/>
</dbReference>
<proteinExistence type="predicted"/>
<dbReference type="KEGG" id="proe:H9L23_01355"/>